<gene>
    <name evidence="1" type="ORF">GMES_1954</name>
</gene>
<name>K6ZLK9_9ALTE</name>
<evidence type="ECO:0000313" key="1">
    <source>
        <dbReference type="EMBL" id="GAC24250.1"/>
    </source>
</evidence>
<evidence type="ECO:0000313" key="2">
    <source>
        <dbReference type="Proteomes" id="UP000006263"/>
    </source>
</evidence>
<dbReference type="AlphaFoldDB" id="K6ZLK9"/>
<comment type="caution">
    <text evidence="1">The sequence shown here is derived from an EMBL/GenBank/DDBJ whole genome shotgun (WGS) entry which is preliminary data.</text>
</comment>
<protein>
    <submittedName>
        <fullName evidence="1">Uncharacterized protein</fullName>
    </submittedName>
</protein>
<organism evidence="1 2">
    <name type="scientific">Paraglaciecola mesophila KMM 241</name>
    <dbReference type="NCBI Taxonomy" id="1128912"/>
    <lineage>
        <taxon>Bacteria</taxon>
        <taxon>Pseudomonadati</taxon>
        <taxon>Pseudomonadota</taxon>
        <taxon>Gammaproteobacteria</taxon>
        <taxon>Alteromonadales</taxon>
        <taxon>Alteromonadaceae</taxon>
        <taxon>Paraglaciecola</taxon>
    </lineage>
</organism>
<dbReference type="EMBL" id="BAEP01000040">
    <property type="protein sequence ID" value="GAC24250.1"/>
    <property type="molecule type" value="Genomic_DNA"/>
</dbReference>
<reference evidence="1 2" key="1">
    <citation type="journal article" date="2017" name="Antonie Van Leeuwenhoek">
        <title>Rhizobium rhizosphaerae sp. nov., a novel species isolated from rice rhizosphere.</title>
        <authorList>
            <person name="Zhao J.J."/>
            <person name="Zhang J."/>
            <person name="Zhang R.J."/>
            <person name="Zhang C.W."/>
            <person name="Yin H.Q."/>
            <person name="Zhang X.X."/>
        </authorList>
    </citation>
    <scope>NUCLEOTIDE SEQUENCE [LARGE SCALE GENOMIC DNA]</scope>
    <source>
        <strain evidence="1 2">KMM 241</strain>
    </source>
</reference>
<accession>K6ZLK9</accession>
<proteinExistence type="predicted"/>
<dbReference type="Proteomes" id="UP000006263">
    <property type="component" value="Unassembled WGS sequence"/>
</dbReference>
<dbReference type="RefSeq" id="WP_006992401.1">
    <property type="nucleotide sequence ID" value="NZ_BAEP01000040.1"/>
</dbReference>
<sequence length="190" mass="21336">MAKLQRRKIEVKPESSIIHLARNVEWKIPAESGDSIDAACISHIHDSEQIFEQLLIWSRNQASKRATVNTVLRYLKYVASLNGAVSCKSLRDFKYQMDVRNPASANTKAQVFSTCRNFVNFLMLAEVIPTDSLPKNFEYTTKSAKPSIIELAKGAVNTFANENKGVIECIVARHTVNREEAEALAYGDIF</sequence>